<organism evidence="2 3">
    <name type="scientific">Hymenobacter fodinae</name>
    <dbReference type="NCBI Taxonomy" id="2510796"/>
    <lineage>
        <taxon>Bacteria</taxon>
        <taxon>Pseudomonadati</taxon>
        <taxon>Bacteroidota</taxon>
        <taxon>Cytophagia</taxon>
        <taxon>Cytophagales</taxon>
        <taxon>Hymenobacteraceae</taxon>
        <taxon>Hymenobacter</taxon>
    </lineage>
</organism>
<dbReference type="OrthoDB" id="885472at2"/>
<dbReference type="GO" id="GO:0015562">
    <property type="term" value="F:efflux transmembrane transporter activity"/>
    <property type="evidence" value="ECO:0007669"/>
    <property type="project" value="TreeGrafter"/>
</dbReference>
<accession>A0A4Z0PB09</accession>
<protein>
    <recommendedName>
        <fullName evidence="1">Multidrug resistance protein MdtA-like barrel-sandwich hybrid domain-containing protein</fullName>
    </recommendedName>
</protein>
<gene>
    <name evidence="2" type="ORF">EU556_01060</name>
</gene>
<dbReference type="InterPro" id="IPR058625">
    <property type="entry name" value="MdtA-like_BSH"/>
</dbReference>
<feature type="domain" description="Multidrug resistance protein MdtA-like barrel-sandwich hybrid" evidence="1">
    <location>
        <begin position="67"/>
        <end position="176"/>
    </location>
</feature>
<dbReference type="Gene3D" id="2.40.50.100">
    <property type="match status" value="1"/>
</dbReference>
<dbReference type="AlphaFoldDB" id="A0A4Z0PB09"/>
<dbReference type="PANTHER" id="PTHR30469:SF15">
    <property type="entry name" value="HLYD FAMILY OF SECRETION PROTEINS"/>
    <property type="match status" value="1"/>
</dbReference>
<dbReference type="SUPFAM" id="SSF111369">
    <property type="entry name" value="HlyD-like secretion proteins"/>
    <property type="match status" value="1"/>
</dbReference>
<dbReference type="GO" id="GO:1990281">
    <property type="term" value="C:efflux pump complex"/>
    <property type="evidence" value="ECO:0007669"/>
    <property type="project" value="TreeGrafter"/>
</dbReference>
<proteinExistence type="predicted"/>
<dbReference type="Proteomes" id="UP000298337">
    <property type="component" value="Unassembled WGS sequence"/>
</dbReference>
<evidence type="ECO:0000259" key="1">
    <source>
        <dbReference type="Pfam" id="PF25917"/>
    </source>
</evidence>
<keyword evidence="3" id="KW-1185">Reference proteome</keyword>
<reference evidence="2 3" key="1">
    <citation type="submission" date="2019-04" db="EMBL/GenBank/DDBJ databases">
        <authorList>
            <person name="Feng G."/>
            <person name="Zhang J."/>
            <person name="Zhu H."/>
        </authorList>
    </citation>
    <scope>NUCLEOTIDE SEQUENCE [LARGE SCALE GENOMIC DNA]</scope>
    <source>
        <strain evidence="2 3">92R-1</strain>
    </source>
</reference>
<evidence type="ECO:0000313" key="2">
    <source>
        <dbReference type="EMBL" id="TGE09453.1"/>
    </source>
</evidence>
<dbReference type="EMBL" id="SRLA01000001">
    <property type="protein sequence ID" value="TGE09453.1"/>
    <property type="molecule type" value="Genomic_DNA"/>
</dbReference>
<evidence type="ECO:0000313" key="3">
    <source>
        <dbReference type="Proteomes" id="UP000298337"/>
    </source>
</evidence>
<dbReference type="Pfam" id="PF25917">
    <property type="entry name" value="BSH_RND"/>
    <property type="match status" value="1"/>
</dbReference>
<dbReference type="RefSeq" id="WP_135430144.1">
    <property type="nucleotide sequence ID" value="NZ_SRLA01000001.1"/>
</dbReference>
<dbReference type="PANTHER" id="PTHR30469">
    <property type="entry name" value="MULTIDRUG RESISTANCE PROTEIN MDTA"/>
    <property type="match status" value="1"/>
</dbReference>
<name>A0A4Z0PB09_9BACT</name>
<sequence>MKKILGVLLIVLVALSSWELPLWLAPATPAPTPSASGATLPGRFVATGAPAQAPEHNTGRSIQTTRAGRVWEVYFSVGQRVRKGQVLVKLAHSLQTVEQQHLQTQIKQQQALCLQLEAAASADLAAARTKLQDLQQKLSNTSPALAFEYVTAPEDGVMTSRSVLPGDYISSSQTVASFVAGMPADTTLLLSSVE</sequence>
<comment type="caution">
    <text evidence="2">The sequence shown here is derived from an EMBL/GenBank/DDBJ whole genome shotgun (WGS) entry which is preliminary data.</text>
</comment>